<organism evidence="6 7">
    <name type="scientific">bacterium (Candidatus Blackallbacteria) CG17_big_fil_post_rev_8_21_14_2_50_48_46</name>
    <dbReference type="NCBI Taxonomy" id="2014261"/>
    <lineage>
        <taxon>Bacteria</taxon>
        <taxon>Candidatus Blackallbacteria</taxon>
    </lineage>
</organism>
<dbReference type="FunFam" id="3.40.50.300:FF:000011">
    <property type="entry name" value="Putative ABC transporter ATP-binding component"/>
    <property type="match status" value="1"/>
</dbReference>
<protein>
    <recommendedName>
        <fullName evidence="5">ABC transporter domain-containing protein</fullName>
    </recommendedName>
</protein>
<dbReference type="GO" id="GO:0005524">
    <property type="term" value="F:ATP binding"/>
    <property type="evidence" value="ECO:0007669"/>
    <property type="project" value="UniProtKB-KW"/>
</dbReference>
<feature type="domain" description="ABC transporter" evidence="5">
    <location>
        <begin position="320"/>
        <end position="535"/>
    </location>
</feature>
<feature type="domain" description="ABC transporter" evidence="5">
    <location>
        <begin position="2"/>
        <end position="252"/>
    </location>
</feature>
<evidence type="ECO:0000256" key="1">
    <source>
        <dbReference type="ARBA" id="ARBA00022737"/>
    </source>
</evidence>
<dbReference type="PANTHER" id="PTHR42855:SF2">
    <property type="entry name" value="DRUG RESISTANCE ABC TRANSPORTER,ATP-BINDING PROTEIN"/>
    <property type="match status" value="1"/>
</dbReference>
<evidence type="ECO:0000259" key="5">
    <source>
        <dbReference type="PROSITE" id="PS50893"/>
    </source>
</evidence>
<dbReference type="EMBL" id="PFFQ01000005">
    <property type="protein sequence ID" value="PIW19182.1"/>
    <property type="molecule type" value="Genomic_DNA"/>
</dbReference>
<reference evidence="6 7" key="1">
    <citation type="submission" date="2017-09" db="EMBL/GenBank/DDBJ databases">
        <title>Depth-based differentiation of microbial function through sediment-hosted aquifers and enrichment of novel symbionts in the deep terrestrial subsurface.</title>
        <authorList>
            <person name="Probst A.J."/>
            <person name="Ladd B."/>
            <person name="Jarett J.K."/>
            <person name="Geller-Mcgrath D.E."/>
            <person name="Sieber C.M."/>
            <person name="Emerson J.B."/>
            <person name="Anantharaman K."/>
            <person name="Thomas B.C."/>
            <person name="Malmstrom R."/>
            <person name="Stieglmeier M."/>
            <person name="Klingl A."/>
            <person name="Woyke T."/>
            <person name="Ryan C.M."/>
            <person name="Banfield J.F."/>
        </authorList>
    </citation>
    <scope>NUCLEOTIDE SEQUENCE [LARGE SCALE GENOMIC DNA]</scope>
    <source>
        <strain evidence="6">CG17_big_fil_post_rev_8_21_14_2_50_48_46</strain>
    </source>
</reference>
<dbReference type="InterPro" id="IPR003439">
    <property type="entry name" value="ABC_transporter-like_ATP-bd"/>
</dbReference>
<dbReference type="Gene3D" id="3.40.50.300">
    <property type="entry name" value="P-loop containing nucleotide triphosphate hydrolases"/>
    <property type="match status" value="2"/>
</dbReference>
<feature type="coiled-coil region" evidence="4">
    <location>
        <begin position="243"/>
        <end position="275"/>
    </location>
</feature>
<evidence type="ECO:0000313" key="6">
    <source>
        <dbReference type="EMBL" id="PIW19182.1"/>
    </source>
</evidence>
<evidence type="ECO:0000256" key="3">
    <source>
        <dbReference type="ARBA" id="ARBA00022840"/>
    </source>
</evidence>
<feature type="coiled-coil region" evidence="4">
    <location>
        <begin position="614"/>
        <end position="644"/>
    </location>
</feature>
<dbReference type="InterPro" id="IPR003593">
    <property type="entry name" value="AAA+_ATPase"/>
</dbReference>
<dbReference type="FunFam" id="3.40.50.300:FF:000070">
    <property type="entry name" value="Putative ABC transporter ATP-binding component"/>
    <property type="match status" value="1"/>
</dbReference>
<keyword evidence="3" id="KW-0067">ATP-binding</keyword>
<dbReference type="SMART" id="SM00382">
    <property type="entry name" value="AAA"/>
    <property type="match status" value="2"/>
</dbReference>
<evidence type="ECO:0000256" key="4">
    <source>
        <dbReference type="SAM" id="Coils"/>
    </source>
</evidence>
<keyword evidence="4" id="KW-0175">Coiled coil</keyword>
<dbReference type="PROSITE" id="PS00211">
    <property type="entry name" value="ABC_TRANSPORTER_1"/>
    <property type="match status" value="1"/>
</dbReference>
<dbReference type="InterPro" id="IPR051309">
    <property type="entry name" value="ABCF_ATPase"/>
</dbReference>
<keyword evidence="1" id="KW-0677">Repeat</keyword>
<gene>
    <name evidence="6" type="ORF">COW36_01865</name>
</gene>
<dbReference type="GO" id="GO:0016887">
    <property type="term" value="F:ATP hydrolysis activity"/>
    <property type="evidence" value="ECO:0007669"/>
    <property type="project" value="InterPro"/>
</dbReference>
<dbReference type="InterPro" id="IPR017871">
    <property type="entry name" value="ABC_transporter-like_CS"/>
</dbReference>
<dbReference type="AlphaFoldDB" id="A0A2M7GAK1"/>
<dbReference type="Pfam" id="PF12848">
    <property type="entry name" value="ABC_tran_Xtn"/>
    <property type="match status" value="1"/>
</dbReference>
<dbReference type="PROSITE" id="PS50893">
    <property type="entry name" value="ABC_TRANSPORTER_2"/>
    <property type="match status" value="2"/>
</dbReference>
<name>A0A2M7GAK1_9BACT</name>
<comment type="caution">
    <text evidence="6">The sequence shown here is derived from an EMBL/GenBank/DDBJ whole genome shotgun (WGS) entry which is preliminary data.</text>
</comment>
<dbReference type="CDD" id="cd03221">
    <property type="entry name" value="ABCF_EF-3"/>
    <property type="match status" value="2"/>
</dbReference>
<feature type="coiled-coil region" evidence="4">
    <location>
        <begin position="556"/>
        <end position="590"/>
    </location>
</feature>
<proteinExistence type="predicted"/>
<evidence type="ECO:0000313" key="7">
    <source>
        <dbReference type="Proteomes" id="UP000231019"/>
    </source>
</evidence>
<dbReference type="InterPro" id="IPR027417">
    <property type="entry name" value="P-loop_NTPase"/>
</dbReference>
<accession>A0A2M7GAK1</accession>
<dbReference type="Proteomes" id="UP000231019">
    <property type="component" value="Unassembled WGS sequence"/>
</dbReference>
<dbReference type="SUPFAM" id="SSF52540">
    <property type="entry name" value="P-loop containing nucleoside triphosphate hydrolases"/>
    <property type="match status" value="2"/>
</dbReference>
<dbReference type="Pfam" id="PF00005">
    <property type="entry name" value="ABC_tran"/>
    <property type="match status" value="2"/>
</dbReference>
<dbReference type="InterPro" id="IPR032781">
    <property type="entry name" value="ABC_tran_Xtn"/>
</dbReference>
<evidence type="ECO:0000256" key="2">
    <source>
        <dbReference type="ARBA" id="ARBA00022741"/>
    </source>
</evidence>
<dbReference type="PANTHER" id="PTHR42855">
    <property type="entry name" value="ABC TRANSPORTER ATP-BINDING SUBUNIT"/>
    <property type="match status" value="1"/>
</dbReference>
<keyword evidence="2" id="KW-0547">Nucleotide-binding</keyword>
<sequence length="645" mass="73187">MLEINDLTVEFGDRALFQNVSLVFYDKKRYGLVGANGAGKSTFLRILTGQEHHYSGEITWPKDIRVGVLNQDHFAFEDQTIQNVVIQGKKNLWEALQTQDQLSQKSDMSLEESALYAEAEAVILREGGYTAESEAAKLLLGLGIPDSHHRQLLKTLSGGYKLRVLLAQLLFSQPEILLLDEPTNHLDIDSIKWLESYLNQYPGLLIVVSHDRGFLNGVSTQIVDIDYGTLRIYTGNYDAFEAAKALEKEQKEKALESQEKRKEELQAFVDRFRAKATKASAAQSRVKMIEKMEAIEIQPSSRRYPAFRFSPHTTSGIIPLQVKDLGKSYADKQVLKDLSFEVERGDRIALIGPNGVGKSTLLKILMQELEADQGSFQWGHEVLPGYFPQDYRSQLEKQMNVFDWLYQYDATATVSQIRGLLGQALFSGDSVKNKLSTLSGGEATRLIFARMMLLPSNFLLLDEPTNHLDMESIESLTEALREYKGTLLVVSHNRYFVSEVATRILELRPEGFTDFKGSYSEYLEKAGTDHLNRDLSLQQRTVLSQQTQKVEIRNDNAQNYEARKQQQRRIKQLEKRIPELEELCLSLENKIQASDLALAEAYGSGSEAEQALCLQEKQKLEEKMTATMQEWEEAEEELVNLQSSE</sequence>